<dbReference type="PANTHER" id="PTHR44591">
    <property type="entry name" value="STRESS RESPONSE REGULATOR PROTEIN 1"/>
    <property type="match status" value="1"/>
</dbReference>
<comment type="caution">
    <text evidence="4">The sequence shown here is derived from an EMBL/GenBank/DDBJ whole genome shotgun (WGS) entry which is preliminary data.</text>
</comment>
<keyword evidence="5" id="KW-1185">Reference proteome</keyword>
<sequence>MYRIMLVDDEENILNALRRVLVSDFDHEGQNYQLTVETFSLPKDALKRAEEIAFDLVISDFRMPVMNGVEFLKAFRKIQPNSSRMILSGYTDLDGLLGAINEAQIYRFINKPWNDFDLKSAIAQALTYRGLIMENERLADLVRVQQGQLSKQEMALKQLEAESPGITKVNWGPDGSVMLDEEDM</sequence>
<dbReference type="AlphaFoldDB" id="A0A4V2W2W6"/>
<dbReference type="CDD" id="cd17569">
    <property type="entry name" value="REC_HupR-like"/>
    <property type="match status" value="1"/>
</dbReference>
<organism evidence="4 5">
    <name type="scientific">Sulfurirhabdus autotrophica</name>
    <dbReference type="NCBI Taxonomy" id="1706046"/>
    <lineage>
        <taxon>Bacteria</taxon>
        <taxon>Pseudomonadati</taxon>
        <taxon>Pseudomonadota</taxon>
        <taxon>Betaproteobacteria</taxon>
        <taxon>Nitrosomonadales</taxon>
        <taxon>Sulfuricellaceae</taxon>
        <taxon>Sulfurirhabdus</taxon>
    </lineage>
</organism>
<evidence type="ECO:0000256" key="1">
    <source>
        <dbReference type="ARBA" id="ARBA00022553"/>
    </source>
</evidence>
<dbReference type="InterPro" id="IPR011006">
    <property type="entry name" value="CheY-like_superfamily"/>
</dbReference>
<evidence type="ECO:0000256" key="2">
    <source>
        <dbReference type="PROSITE-ProRule" id="PRU00169"/>
    </source>
</evidence>
<feature type="domain" description="Response regulatory" evidence="3">
    <location>
        <begin position="3"/>
        <end position="126"/>
    </location>
</feature>
<dbReference type="OrthoDB" id="9774747at2"/>
<gene>
    <name evidence="4" type="ORF">EDC63_102169</name>
</gene>
<proteinExistence type="predicted"/>
<evidence type="ECO:0000313" key="5">
    <source>
        <dbReference type="Proteomes" id="UP000295367"/>
    </source>
</evidence>
<name>A0A4V2W2W6_9PROT</name>
<dbReference type="Pfam" id="PF00072">
    <property type="entry name" value="Response_reg"/>
    <property type="match status" value="1"/>
</dbReference>
<dbReference type="SMART" id="SM00448">
    <property type="entry name" value="REC"/>
    <property type="match status" value="1"/>
</dbReference>
<dbReference type="EMBL" id="SMCO01000002">
    <property type="protein sequence ID" value="TCV89649.1"/>
    <property type="molecule type" value="Genomic_DNA"/>
</dbReference>
<dbReference type="GO" id="GO:0000160">
    <property type="term" value="P:phosphorelay signal transduction system"/>
    <property type="evidence" value="ECO:0007669"/>
    <property type="project" value="InterPro"/>
</dbReference>
<reference evidence="4 5" key="1">
    <citation type="submission" date="2019-03" db="EMBL/GenBank/DDBJ databases">
        <title>Genomic Encyclopedia of Type Strains, Phase IV (KMG-IV): sequencing the most valuable type-strain genomes for metagenomic binning, comparative biology and taxonomic classification.</title>
        <authorList>
            <person name="Goeker M."/>
        </authorList>
    </citation>
    <scope>NUCLEOTIDE SEQUENCE [LARGE SCALE GENOMIC DNA]</scope>
    <source>
        <strain evidence="4 5">DSM 100309</strain>
    </source>
</reference>
<evidence type="ECO:0000259" key="3">
    <source>
        <dbReference type="PROSITE" id="PS50110"/>
    </source>
</evidence>
<dbReference type="PROSITE" id="PS50110">
    <property type="entry name" value="RESPONSE_REGULATORY"/>
    <property type="match status" value="1"/>
</dbReference>
<protein>
    <submittedName>
        <fullName evidence="4">Response regulator receiver domain-containing protein</fullName>
    </submittedName>
</protein>
<accession>A0A4V2W2W6</accession>
<dbReference type="PANTHER" id="PTHR44591:SF19">
    <property type="entry name" value="TWO-COMPONENT RESPONSE REGULATOR-RELATED"/>
    <property type="match status" value="1"/>
</dbReference>
<dbReference type="SUPFAM" id="SSF52172">
    <property type="entry name" value="CheY-like"/>
    <property type="match status" value="1"/>
</dbReference>
<dbReference type="InterPro" id="IPR001789">
    <property type="entry name" value="Sig_transdc_resp-reg_receiver"/>
</dbReference>
<dbReference type="RefSeq" id="WP_124947040.1">
    <property type="nucleotide sequence ID" value="NZ_BHVT01000057.1"/>
</dbReference>
<evidence type="ECO:0000313" key="4">
    <source>
        <dbReference type="EMBL" id="TCV89649.1"/>
    </source>
</evidence>
<dbReference type="InterPro" id="IPR050595">
    <property type="entry name" value="Bact_response_regulator"/>
</dbReference>
<feature type="modified residue" description="4-aspartylphosphate" evidence="2">
    <location>
        <position position="60"/>
    </location>
</feature>
<keyword evidence="1 2" id="KW-0597">Phosphoprotein</keyword>
<dbReference type="Gene3D" id="3.40.50.2300">
    <property type="match status" value="1"/>
</dbReference>
<dbReference type="Proteomes" id="UP000295367">
    <property type="component" value="Unassembled WGS sequence"/>
</dbReference>